<protein>
    <submittedName>
        <fullName evidence="1">Uncharacterized protein</fullName>
    </submittedName>
</protein>
<dbReference type="VEuPathDB" id="FungiDB:FUN_017999"/>
<name>A0A2I1G586_9GLOM</name>
<gene>
    <name evidence="1" type="ORF">RhiirA4_396535</name>
</gene>
<accession>A0A2I1G586</accession>
<dbReference type="EMBL" id="LLXI01000167">
    <property type="protein sequence ID" value="PKY41808.1"/>
    <property type="molecule type" value="Genomic_DNA"/>
</dbReference>
<proteinExistence type="predicted"/>
<reference evidence="1 2" key="1">
    <citation type="submission" date="2015-10" db="EMBL/GenBank/DDBJ databases">
        <title>Genome analyses suggest a sexual origin of heterokaryosis in a supposedly ancient asexual fungus.</title>
        <authorList>
            <person name="Ropars J."/>
            <person name="Sedzielewska K."/>
            <person name="Noel J."/>
            <person name="Charron P."/>
            <person name="Farinelli L."/>
            <person name="Marton T."/>
            <person name="Kruger M."/>
            <person name="Pelin A."/>
            <person name="Brachmann A."/>
            <person name="Corradi N."/>
        </authorList>
    </citation>
    <scope>NUCLEOTIDE SEQUENCE [LARGE SCALE GENOMIC DNA]</scope>
    <source>
        <strain evidence="1 2">A4</strain>
    </source>
</reference>
<dbReference type="Proteomes" id="UP000234323">
    <property type="component" value="Unassembled WGS sequence"/>
</dbReference>
<keyword evidence="2" id="KW-1185">Reference proteome</keyword>
<dbReference type="VEuPathDB" id="FungiDB:RhiirA1_512203"/>
<evidence type="ECO:0000313" key="2">
    <source>
        <dbReference type="Proteomes" id="UP000234323"/>
    </source>
</evidence>
<comment type="caution">
    <text evidence="1">The sequence shown here is derived from an EMBL/GenBank/DDBJ whole genome shotgun (WGS) entry which is preliminary data.</text>
</comment>
<sequence length="201" mass="22685">MKHLPEDILREELDISSIKSNEAIPDYGPCMECDIPILTEDPPRSLVLNVCGDMIHRTCAKKIHKDGTLLCSCGKADNSDPLLPFQYSIVDYDGREKSSISESERPSLVNIKNLGYNILKSLDDETVGDIDFPELGSCSECGNDILMSPLKAFSYLNVRTYFSQLFLGTPIKLMPLVSFPIRQYLIPERHLNQVEFHLYPT</sequence>
<dbReference type="AlphaFoldDB" id="A0A2I1G586"/>
<organism evidence="1 2">
    <name type="scientific">Rhizophagus irregularis</name>
    <dbReference type="NCBI Taxonomy" id="588596"/>
    <lineage>
        <taxon>Eukaryota</taxon>
        <taxon>Fungi</taxon>
        <taxon>Fungi incertae sedis</taxon>
        <taxon>Mucoromycota</taxon>
        <taxon>Glomeromycotina</taxon>
        <taxon>Glomeromycetes</taxon>
        <taxon>Glomerales</taxon>
        <taxon>Glomeraceae</taxon>
        <taxon>Rhizophagus</taxon>
    </lineage>
</organism>
<evidence type="ECO:0000313" key="1">
    <source>
        <dbReference type="EMBL" id="PKY41808.1"/>
    </source>
</evidence>
<dbReference type="VEuPathDB" id="FungiDB:RhiirFUN_012382"/>